<comment type="caution">
    <text evidence="2">The sequence shown here is derived from an EMBL/GenBank/DDBJ whole genome shotgun (WGS) entry which is preliminary data.</text>
</comment>
<dbReference type="PANTHER" id="PTHR48219:SF1">
    <property type="entry name" value="VACUOLAR PROTEIN SORTING-ASSOCIATED PROTEIN 62"/>
    <property type="match status" value="1"/>
</dbReference>
<organism evidence="2 3">
    <name type="scientific">Pseudomonas fluorescens</name>
    <dbReference type="NCBI Taxonomy" id="294"/>
    <lineage>
        <taxon>Bacteria</taxon>
        <taxon>Pseudomonadati</taxon>
        <taxon>Pseudomonadota</taxon>
        <taxon>Gammaproteobacteria</taxon>
        <taxon>Pseudomonadales</taxon>
        <taxon>Pseudomonadaceae</taxon>
        <taxon>Pseudomonas</taxon>
    </lineage>
</organism>
<dbReference type="EMBL" id="SPVI01000004">
    <property type="protein sequence ID" value="TFW43961.1"/>
    <property type="molecule type" value="Genomic_DNA"/>
</dbReference>
<evidence type="ECO:0000313" key="3">
    <source>
        <dbReference type="Proteomes" id="UP000297322"/>
    </source>
</evidence>
<sequence>MLPSTGAFSMQPLQFNDLLISFTSEFLPLWNDKGSSAQKAVGLWRPSTTSDALSSFYALGDIAVGHYRNINQGKIVAVVSDANKADGTALRPPVDYQRVWHDEGTGAHSNLSIWRPLAPQGYVTMGLVCGVGYDKPSRHAVRCVREDLVVTAQLGELIWNDKGSGCANDLSIWSITAPEAPVGEAYLAPGTFLGHGSYAKPGIEAYSLRLALTTHLSDLPSPPVLTGHEIPSLDENTATLHACELPWFCVKDPELSAVEQLQSSPTYRLERTDRYRLGGFGHNTGQTPQPFMWTASKGELGTNARALAFNTSIDLCKEWPAHPQAFELSFSAQLDRDFTHTQRSAKGWSHSSPLEIIIYVPPKKAVAAYLLHSEYCLLRQDGSQVSATVSYTNGDHVYMSESPDTEPLPQEATPREEAAQAEPDLQVTGHDLIDNALTP</sequence>
<dbReference type="PANTHER" id="PTHR48219">
    <property type="entry name" value="VACUOLAR PROTEIN SORTING-ASSOCIATED PROTEIN 62-RELATED"/>
    <property type="match status" value="1"/>
</dbReference>
<accession>A0A4Y9TIK1</accession>
<name>A0A4Y9TIK1_PSEFL</name>
<gene>
    <name evidence="2" type="ORF">E4T65_09505</name>
</gene>
<reference evidence="2 3" key="1">
    <citation type="submission" date="2019-03" db="EMBL/GenBank/DDBJ databases">
        <title>Biocontrol and xenobiotic degradation properties of endophytic Pseudomonas fluorescens strain BRZ63.</title>
        <authorList>
            <person name="Chlebek D.A."/>
            <person name="Pinski A."/>
            <person name="Zur J.P."/>
            <person name="Michalska J."/>
            <person name="Hupert-Kocurek K.T."/>
        </authorList>
    </citation>
    <scope>NUCLEOTIDE SEQUENCE [LARGE SCALE GENOMIC DNA]</scope>
    <source>
        <strain evidence="2 3">BRZ63</strain>
    </source>
</reference>
<evidence type="ECO:0000313" key="2">
    <source>
        <dbReference type="EMBL" id="TFW43961.1"/>
    </source>
</evidence>
<evidence type="ECO:0000256" key="1">
    <source>
        <dbReference type="SAM" id="MobiDB-lite"/>
    </source>
</evidence>
<dbReference type="RefSeq" id="WP_135196349.1">
    <property type="nucleotide sequence ID" value="NZ_SPVI01000004.1"/>
</dbReference>
<dbReference type="Proteomes" id="UP000297322">
    <property type="component" value="Unassembled WGS sequence"/>
</dbReference>
<feature type="region of interest" description="Disordered" evidence="1">
    <location>
        <begin position="399"/>
        <end position="439"/>
    </location>
</feature>
<proteinExistence type="predicted"/>
<dbReference type="Pfam" id="PF06101">
    <property type="entry name" value="Vps62"/>
    <property type="match status" value="1"/>
</dbReference>
<dbReference type="AlphaFoldDB" id="A0A4Y9TIK1"/>
<dbReference type="InterPro" id="IPR009291">
    <property type="entry name" value="Vps62"/>
</dbReference>
<protein>
    <submittedName>
        <fullName evidence="2">DUF946 domain-containing protein</fullName>
    </submittedName>
</protein>